<evidence type="ECO:0000313" key="6">
    <source>
        <dbReference type="Proteomes" id="UP000789390"/>
    </source>
</evidence>
<dbReference type="InterPro" id="IPR036691">
    <property type="entry name" value="Endo/exonu/phosph_ase_sf"/>
</dbReference>
<accession>A0A8J2RFR9</accession>
<feature type="coiled-coil region" evidence="2">
    <location>
        <begin position="240"/>
        <end position="267"/>
    </location>
</feature>
<dbReference type="AlphaFoldDB" id="A0A8J2RFR9"/>
<feature type="coiled-coil region" evidence="2">
    <location>
        <begin position="541"/>
        <end position="568"/>
    </location>
</feature>
<evidence type="ECO:0000256" key="2">
    <source>
        <dbReference type="SAM" id="Coils"/>
    </source>
</evidence>
<gene>
    <name evidence="5" type="ORF">DGAL_LOCUS4425</name>
</gene>
<organism evidence="5 6">
    <name type="scientific">Daphnia galeata</name>
    <dbReference type="NCBI Taxonomy" id="27404"/>
    <lineage>
        <taxon>Eukaryota</taxon>
        <taxon>Metazoa</taxon>
        <taxon>Ecdysozoa</taxon>
        <taxon>Arthropoda</taxon>
        <taxon>Crustacea</taxon>
        <taxon>Branchiopoda</taxon>
        <taxon>Diplostraca</taxon>
        <taxon>Cladocera</taxon>
        <taxon>Anomopoda</taxon>
        <taxon>Daphniidae</taxon>
        <taxon>Daphnia</taxon>
    </lineage>
</organism>
<dbReference type="OrthoDB" id="7765078at2759"/>
<dbReference type="Gene3D" id="3.60.10.10">
    <property type="entry name" value="Endonuclease/exonuclease/phosphatase"/>
    <property type="match status" value="1"/>
</dbReference>
<evidence type="ECO:0000313" key="5">
    <source>
        <dbReference type="EMBL" id="CAH0102047.1"/>
    </source>
</evidence>
<dbReference type="InterPro" id="IPR001878">
    <property type="entry name" value="Znf_CCHC"/>
</dbReference>
<dbReference type="Proteomes" id="UP000789390">
    <property type="component" value="Unassembled WGS sequence"/>
</dbReference>
<dbReference type="GO" id="GO:0003824">
    <property type="term" value="F:catalytic activity"/>
    <property type="evidence" value="ECO:0007669"/>
    <property type="project" value="InterPro"/>
</dbReference>
<proteinExistence type="predicted"/>
<dbReference type="PROSITE" id="PS50158">
    <property type="entry name" value="ZF_CCHC"/>
    <property type="match status" value="1"/>
</dbReference>
<dbReference type="GO" id="GO:0003676">
    <property type="term" value="F:nucleic acid binding"/>
    <property type="evidence" value="ECO:0007669"/>
    <property type="project" value="InterPro"/>
</dbReference>
<sequence>MNRCLSPPSYATRASPTYDGKLLRSKSVSKSRSPSPFEGGIKFITSFAVIGHEYDSTFLAHDRGGRSFNGGSNTTKNVLGLARDHVIVDLVLSHGLPVVLVIQDHVAGLICRELLEGKGIARCRVGAIEEYLRRLHQTRRPHDPYHLTKKSVVPHRPFVHLHHPPQSPEKYAIIGRQRNDSDSSLSDAESTSPSKPSASCLTSKPSTSLVTGSGRGPGATKSTTFSPQERLKRKMKAALNKQYKADKRAEKEKLQKAEQERLRYSKLCKISINMSQSYGLSNAIQDPTTEAEGMYYDFNPSNQRKISSTHTQRPNHAIQFNSRSFIPPVLINFVSEPKPFHLLSFVEKQLFTKELSAIIGHLSSKIKWSMSGELSSVTRSELESRGIIHNVPLINAEEDLLQLITDQGVKSVRRFYKQGPDGAKIPLTTVALTFVSSTFPPEVVIAHELFRIKKYIPRPLICYKCSKIGHHESTCESDQNCRSCAAPHDKNSDCTDTSHCATCGQLDHLAGMMSCPLYDERQEAIKCAYEQNISIPEAIRMLKNQDDITNLEEKVSEVEVEIVTLKNQIKPLLFFPSTGYEMKTSTEKGFKATLDELNALTDFLKAGIIKVTHLQILQWNARGLFRAKLQEFRENLRSVNPIFVFLSETHWKNEYTIKFSADNSYLLNRPGQGGGVAILVKKAIQTNILTLPYLPNLEAVGVSVKLNYSLIDLISVYCPNGNQCNAQEINLLFNTPRNKAIIGGDFNVHSEHTEEAQHLSKYPRLLKLHYRSYFHHVGLIPRGSPLRADE</sequence>
<evidence type="ECO:0000259" key="4">
    <source>
        <dbReference type="PROSITE" id="PS50158"/>
    </source>
</evidence>
<feature type="domain" description="CCHC-type" evidence="4">
    <location>
        <begin position="462"/>
        <end position="477"/>
    </location>
</feature>
<dbReference type="SUPFAM" id="SSF56219">
    <property type="entry name" value="DNase I-like"/>
    <property type="match status" value="1"/>
</dbReference>
<keyword evidence="1" id="KW-0479">Metal-binding</keyword>
<keyword evidence="2" id="KW-0175">Coiled coil</keyword>
<keyword evidence="1" id="KW-0863">Zinc-finger</keyword>
<dbReference type="InterPro" id="IPR005135">
    <property type="entry name" value="Endo/exonuclease/phosphatase"/>
</dbReference>
<feature type="region of interest" description="Disordered" evidence="3">
    <location>
        <begin position="178"/>
        <end position="232"/>
    </location>
</feature>
<feature type="compositionally biased region" description="Polar residues" evidence="3">
    <location>
        <begin position="195"/>
        <end position="211"/>
    </location>
</feature>
<name>A0A8J2RFR9_9CRUS</name>
<dbReference type="GO" id="GO:0008270">
    <property type="term" value="F:zinc ion binding"/>
    <property type="evidence" value="ECO:0007669"/>
    <property type="project" value="UniProtKB-KW"/>
</dbReference>
<reference evidence="5" key="1">
    <citation type="submission" date="2021-11" db="EMBL/GenBank/DDBJ databases">
        <authorList>
            <person name="Schell T."/>
        </authorList>
    </citation>
    <scope>NUCLEOTIDE SEQUENCE</scope>
    <source>
        <strain evidence="5">M5</strain>
    </source>
</reference>
<protein>
    <recommendedName>
        <fullName evidence="4">CCHC-type domain-containing protein</fullName>
    </recommendedName>
</protein>
<dbReference type="EMBL" id="CAKKLH010000071">
    <property type="protein sequence ID" value="CAH0102047.1"/>
    <property type="molecule type" value="Genomic_DNA"/>
</dbReference>
<keyword evidence="1" id="KW-0862">Zinc</keyword>
<evidence type="ECO:0000256" key="3">
    <source>
        <dbReference type="SAM" id="MobiDB-lite"/>
    </source>
</evidence>
<evidence type="ECO:0000256" key="1">
    <source>
        <dbReference type="PROSITE-ProRule" id="PRU00047"/>
    </source>
</evidence>
<comment type="caution">
    <text evidence="5">The sequence shown here is derived from an EMBL/GenBank/DDBJ whole genome shotgun (WGS) entry which is preliminary data.</text>
</comment>
<feature type="compositionally biased region" description="Low complexity" evidence="3">
    <location>
        <begin position="182"/>
        <end position="194"/>
    </location>
</feature>
<dbReference type="PANTHER" id="PTHR33273">
    <property type="entry name" value="DOMAIN-CONTAINING PROTEIN, PUTATIVE-RELATED"/>
    <property type="match status" value="1"/>
</dbReference>
<dbReference type="PANTHER" id="PTHR33273:SF4">
    <property type="entry name" value="ENDONUCLEASE_EXONUCLEASE_PHOSPHATASE DOMAIN-CONTAINING PROTEIN"/>
    <property type="match status" value="1"/>
</dbReference>
<dbReference type="Pfam" id="PF03372">
    <property type="entry name" value="Exo_endo_phos"/>
    <property type="match status" value="1"/>
</dbReference>
<keyword evidence="6" id="KW-1185">Reference proteome</keyword>